<dbReference type="PANTHER" id="PTHR10894:SF1">
    <property type="entry name" value="NUCLEOLAR PROTEIN 58"/>
    <property type="match status" value="1"/>
</dbReference>
<dbReference type="Pfam" id="PF08156">
    <property type="entry name" value="NOP5NT"/>
    <property type="match status" value="1"/>
</dbReference>
<dbReference type="Pfam" id="PF01798">
    <property type="entry name" value="Nop"/>
    <property type="match status" value="1"/>
</dbReference>
<comment type="subcellular location">
    <subcellularLocation>
        <location evidence="1">Nucleus</location>
        <location evidence="1">Nucleolus</location>
    </subcellularLocation>
</comment>
<dbReference type="AlphaFoldDB" id="A0AAD9UN89"/>
<dbReference type="InterPro" id="IPR036070">
    <property type="entry name" value="Nop_dom_sf"/>
</dbReference>
<dbReference type="GO" id="GO:0031428">
    <property type="term" value="C:box C/D methylation guide snoRNP complex"/>
    <property type="evidence" value="ECO:0007669"/>
    <property type="project" value="InterPro"/>
</dbReference>
<accession>A0AAD9UN89</accession>
<protein>
    <submittedName>
        <fullName evidence="7">Bifunctional Nop domain/Nop</fullName>
    </submittedName>
</protein>
<evidence type="ECO:0000256" key="2">
    <source>
        <dbReference type="ARBA" id="ARBA00009211"/>
    </source>
</evidence>
<dbReference type="GO" id="GO:0030515">
    <property type="term" value="F:snoRNA binding"/>
    <property type="evidence" value="ECO:0007669"/>
    <property type="project" value="InterPro"/>
</dbReference>
<evidence type="ECO:0000259" key="6">
    <source>
        <dbReference type="PROSITE" id="PS51358"/>
    </source>
</evidence>
<dbReference type="Proteomes" id="UP001214638">
    <property type="component" value="Unassembled WGS sequence"/>
</dbReference>
<comment type="caution">
    <text evidence="7">The sequence shown here is derived from an EMBL/GenBank/DDBJ whole genome shotgun (WGS) entry which is preliminary data.</text>
</comment>
<dbReference type="PANTHER" id="PTHR10894">
    <property type="entry name" value="NUCLEOLAR PROTEIN 5 NUCLEOLAR PROTEIN NOP5 NOP58"/>
    <property type="match status" value="1"/>
</dbReference>
<sequence length="434" mass="48941">MLVLLETPAGYGLFRITDSRLLECSVDDIPSFFENADVARSSVTLEAFSKFKKTEDALREAFALSESRMGKGLKKFLTKNVVEAENKCQIGVCDRLLGVNVQQALNIDVVYNPSTVEIIRGLKTQFFELISGLTEEDVKTMSLSLSHSLTRFRLKFSPDKVDVMIVQAIGLLDDLDRDANNFAMRLKEWFGWHFPELSRIITDNLTYAKVVFAIERRENVNTENGRRILNEMLEAHVVEEICRASEISMGSDLMEEDLIVLKELSERLQEMLTYRNKLEEYLRFRMRALAPNLTYMVGEIIGARLLSHSGSLISLAKHPASTVQILGAEKALFRALKTHTKTPKYGIIYHAAFVGQAAPKSKGKISRILAAKLALCIRVDALLQSDEVTVAIENRKYIERKLEQLSAEVATGSGPAKRPGSLYKPKWPEKKQKH</sequence>
<evidence type="ECO:0000313" key="7">
    <source>
        <dbReference type="EMBL" id="KAK2195551.1"/>
    </source>
</evidence>
<dbReference type="RefSeq" id="XP_067802394.1">
    <property type="nucleotide sequence ID" value="XM_067948243.1"/>
</dbReference>
<dbReference type="InterPro" id="IPR012974">
    <property type="entry name" value="NOP58/56_N"/>
</dbReference>
<evidence type="ECO:0000313" key="8">
    <source>
        <dbReference type="Proteomes" id="UP001214638"/>
    </source>
</evidence>
<keyword evidence="3" id="KW-0690">Ribosome biogenesis</keyword>
<gene>
    <name evidence="7" type="ORF">BdWA1_003227</name>
</gene>
<dbReference type="InterPro" id="IPR012976">
    <property type="entry name" value="NOSIC"/>
</dbReference>
<evidence type="ECO:0000256" key="1">
    <source>
        <dbReference type="ARBA" id="ARBA00004604"/>
    </source>
</evidence>
<feature type="region of interest" description="Disordered" evidence="5">
    <location>
        <begin position="409"/>
        <end position="434"/>
    </location>
</feature>
<evidence type="ECO:0000256" key="4">
    <source>
        <dbReference type="ARBA" id="ARBA00023242"/>
    </source>
</evidence>
<keyword evidence="8" id="KW-1185">Reference proteome</keyword>
<evidence type="ECO:0000256" key="5">
    <source>
        <dbReference type="SAM" id="MobiDB-lite"/>
    </source>
</evidence>
<dbReference type="Gene3D" id="1.10.287.4070">
    <property type="match status" value="1"/>
</dbReference>
<organism evidence="7 8">
    <name type="scientific">Babesia duncani</name>
    <dbReference type="NCBI Taxonomy" id="323732"/>
    <lineage>
        <taxon>Eukaryota</taxon>
        <taxon>Sar</taxon>
        <taxon>Alveolata</taxon>
        <taxon>Apicomplexa</taxon>
        <taxon>Aconoidasida</taxon>
        <taxon>Piroplasmida</taxon>
        <taxon>Babesiidae</taxon>
        <taxon>Babesia</taxon>
    </lineage>
</organism>
<name>A0AAD9UN89_9APIC</name>
<dbReference type="FunFam" id="1.10.246.90:FF:000005">
    <property type="entry name" value="Nucleolar protein 5, putative"/>
    <property type="match status" value="1"/>
</dbReference>
<dbReference type="GO" id="GO:0032040">
    <property type="term" value="C:small-subunit processome"/>
    <property type="evidence" value="ECO:0007669"/>
    <property type="project" value="InterPro"/>
</dbReference>
<dbReference type="EMBL" id="JALLKP010000004">
    <property type="protein sequence ID" value="KAK2195551.1"/>
    <property type="molecule type" value="Genomic_DNA"/>
</dbReference>
<dbReference type="GO" id="GO:0042254">
    <property type="term" value="P:ribosome biogenesis"/>
    <property type="evidence" value="ECO:0007669"/>
    <property type="project" value="UniProtKB-KW"/>
</dbReference>
<evidence type="ECO:0000256" key="3">
    <source>
        <dbReference type="ARBA" id="ARBA00022517"/>
    </source>
</evidence>
<dbReference type="SMART" id="SM00931">
    <property type="entry name" value="NOSIC"/>
    <property type="match status" value="1"/>
</dbReference>
<dbReference type="GeneID" id="94337524"/>
<reference evidence="7" key="1">
    <citation type="journal article" date="2023" name="Nat. Microbiol.">
        <title>Babesia duncani multi-omics identifies virulence factors and drug targets.</title>
        <authorList>
            <person name="Singh P."/>
            <person name="Lonardi S."/>
            <person name="Liang Q."/>
            <person name="Vydyam P."/>
            <person name="Khabirova E."/>
            <person name="Fang T."/>
            <person name="Gihaz S."/>
            <person name="Thekkiniath J."/>
            <person name="Munshi M."/>
            <person name="Abel S."/>
            <person name="Ciampossin L."/>
            <person name="Batugedara G."/>
            <person name="Gupta M."/>
            <person name="Lu X.M."/>
            <person name="Lenz T."/>
            <person name="Chakravarty S."/>
            <person name="Cornillot E."/>
            <person name="Hu Y."/>
            <person name="Ma W."/>
            <person name="Gonzalez L.M."/>
            <person name="Sanchez S."/>
            <person name="Estrada K."/>
            <person name="Sanchez-Flores A."/>
            <person name="Montero E."/>
            <person name="Harb O.S."/>
            <person name="Le Roch K.G."/>
            <person name="Mamoun C.B."/>
        </authorList>
    </citation>
    <scope>NUCLEOTIDE SEQUENCE</scope>
    <source>
        <strain evidence="7">WA1</strain>
    </source>
</reference>
<dbReference type="InterPro" id="IPR042239">
    <property type="entry name" value="Nop_C"/>
</dbReference>
<dbReference type="PROSITE" id="PS51358">
    <property type="entry name" value="NOP"/>
    <property type="match status" value="1"/>
</dbReference>
<dbReference type="InterPro" id="IPR002687">
    <property type="entry name" value="Nop_dom"/>
</dbReference>
<dbReference type="KEGG" id="bdw:94337524"/>
<dbReference type="SUPFAM" id="SSF89124">
    <property type="entry name" value="Nop domain"/>
    <property type="match status" value="1"/>
</dbReference>
<proteinExistence type="inferred from homology"/>
<feature type="domain" description="Nop" evidence="6">
    <location>
        <begin position="289"/>
        <end position="407"/>
    </location>
</feature>
<dbReference type="InterPro" id="IPR045056">
    <property type="entry name" value="Nop56/Nop58"/>
</dbReference>
<keyword evidence="4" id="KW-0539">Nucleus</keyword>
<comment type="similarity">
    <text evidence="2">Belongs to the NOP5/NOP56 family.</text>
</comment>
<dbReference type="Gene3D" id="1.10.246.90">
    <property type="entry name" value="Nop domain"/>
    <property type="match status" value="1"/>
</dbReference>